<keyword evidence="3" id="KW-0450">Lipoyl</keyword>
<protein>
    <submittedName>
        <fullName evidence="7">Lipoyl domain-containing protein</fullName>
    </submittedName>
</protein>
<dbReference type="InterPro" id="IPR000089">
    <property type="entry name" value="Biotin_lipoyl"/>
</dbReference>
<comment type="cofactor">
    <cofactor evidence="1">
        <name>(R)-lipoate</name>
        <dbReference type="ChEBI" id="CHEBI:83088"/>
    </cofactor>
</comment>
<name>A0ABT4BGZ2_9ACTN</name>
<evidence type="ECO:0000259" key="6">
    <source>
        <dbReference type="PROSITE" id="PS50968"/>
    </source>
</evidence>
<evidence type="ECO:0000313" key="8">
    <source>
        <dbReference type="Proteomes" id="UP001151002"/>
    </source>
</evidence>
<evidence type="ECO:0000256" key="2">
    <source>
        <dbReference type="ARBA" id="ARBA00022679"/>
    </source>
</evidence>
<dbReference type="RefSeq" id="WP_267570342.1">
    <property type="nucleotide sequence ID" value="NZ_JAPNTZ010000031.1"/>
</dbReference>
<dbReference type="PANTHER" id="PTHR43178:SF5">
    <property type="entry name" value="LIPOAMIDE ACYLTRANSFERASE COMPONENT OF BRANCHED-CHAIN ALPHA-KETO ACID DEHYDROGENASE COMPLEX, MITOCHONDRIAL"/>
    <property type="match status" value="1"/>
</dbReference>
<sequence length="200" mass="21380">MQFISSVWRVGLPVVVVASAALVLAAAIRPRRKPAPVSRAVAGLAVLVWLRLAGEAALGEQRPLFERQWKGAAAALLAVAAAVHLWRRCRRPEPTPVDPVSTAYEEPMPVAAATPSPLYQVTMPTLAADVVEVRVTRWLKQVGDRIESGEPLLEVSTDKINVEVPADASGRLYEIRTSPGTTVPTGSIIAVIEQSTAVIP</sequence>
<evidence type="ECO:0000256" key="4">
    <source>
        <dbReference type="ARBA" id="ARBA00023315"/>
    </source>
</evidence>
<dbReference type="SUPFAM" id="SSF51230">
    <property type="entry name" value="Single hybrid motif"/>
    <property type="match status" value="1"/>
</dbReference>
<feature type="transmembrane region" description="Helical" evidence="5">
    <location>
        <begin position="6"/>
        <end position="28"/>
    </location>
</feature>
<dbReference type="Gene3D" id="2.40.50.100">
    <property type="match status" value="1"/>
</dbReference>
<keyword evidence="8" id="KW-1185">Reference proteome</keyword>
<dbReference type="EMBL" id="JAPNTZ010000031">
    <property type="protein sequence ID" value="MCY1145726.1"/>
    <property type="molecule type" value="Genomic_DNA"/>
</dbReference>
<dbReference type="PROSITE" id="PS50968">
    <property type="entry name" value="BIOTINYL_LIPOYL"/>
    <property type="match status" value="1"/>
</dbReference>
<proteinExistence type="predicted"/>
<keyword evidence="2" id="KW-0808">Transferase</keyword>
<evidence type="ECO:0000256" key="5">
    <source>
        <dbReference type="SAM" id="Phobius"/>
    </source>
</evidence>
<dbReference type="Proteomes" id="UP001151002">
    <property type="component" value="Unassembled WGS sequence"/>
</dbReference>
<accession>A0ABT4BGZ2</accession>
<evidence type="ECO:0000313" key="7">
    <source>
        <dbReference type="EMBL" id="MCY1145726.1"/>
    </source>
</evidence>
<keyword evidence="4" id="KW-0012">Acyltransferase</keyword>
<dbReference type="InterPro" id="IPR050743">
    <property type="entry name" value="2-oxoacid_DH_E2_comp"/>
</dbReference>
<keyword evidence="5" id="KW-0812">Transmembrane</keyword>
<evidence type="ECO:0000256" key="1">
    <source>
        <dbReference type="ARBA" id="ARBA00001938"/>
    </source>
</evidence>
<feature type="domain" description="Lipoyl-binding" evidence="6">
    <location>
        <begin position="118"/>
        <end position="193"/>
    </location>
</feature>
<dbReference type="PROSITE" id="PS00189">
    <property type="entry name" value="LIPOYL"/>
    <property type="match status" value="1"/>
</dbReference>
<gene>
    <name evidence="7" type="ORF">OWR29_47665</name>
</gene>
<evidence type="ECO:0000256" key="3">
    <source>
        <dbReference type="ARBA" id="ARBA00022823"/>
    </source>
</evidence>
<dbReference type="Pfam" id="PF00364">
    <property type="entry name" value="Biotin_lipoyl"/>
    <property type="match status" value="1"/>
</dbReference>
<keyword evidence="5" id="KW-0472">Membrane</keyword>
<dbReference type="InterPro" id="IPR011053">
    <property type="entry name" value="Single_hybrid_motif"/>
</dbReference>
<dbReference type="PANTHER" id="PTHR43178">
    <property type="entry name" value="DIHYDROLIPOAMIDE ACETYLTRANSFERASE COMPONENT OF PYRUVATE DEHYDROGENASE COMPLEX"/>
    <property type="match status" value="1"/>
</dbReference>
<organism evidence="7 8">
    <name type="scientific">Paractinoplanes pyxinae</name>
    <dbReference type="NCBI Taxonomy" id="2997416"/>
    <lineage>
        <taxon>Bacteria</taxon>
        <taxon>Bacillati</taxon>
        <taxon>Actinomycetota</taxon>
        <taxon>Actinomycetes</taxon>
        <taxon>Micromonosporales</taxon>
        <taxon>Micromonosporaceae</taxon>
        <taxon>Paractinoplanes</taxon>
    </lineage>
</organism>
<reference evidence="7" key="1">
    <citation type="submission" date="2022-11" db="EMBL/GenBank/DDBJ databases">
        <authorList>
            <person name="Somphong A."/>
            <person name="Phongsopitanun W."/>
        </authorList>
    </citation>
    <scope>NUCLEOTIDE SEQUENCE</scope>
    <source>
        <strain evidence="7">Pm04-4</strain>
    </source>
</reference>
<dbReference type="InterPro" id="IPR003016">
    <property type="entry name" value="2-oxoA_DH_lipoyl-BS"/>
</dbReference>
<dbReference type="CDD" id="cd06849">
    <property type="entry name" value="lipoyl_domain"/>
    <property type="match status" value="1"/>
</dbReference>
<keyword evidence="5" id="KW-1133">Transmembrane helix</keyword>
<comment type="caution">
    <text evidence="7">The sequence shown here is derived from an EMBL/GenBank/DDBJ whole genome shotgun (WGS) entry which is preliminary data.</text>
</comment>